<dbReference type="EMBL" id="CP034145">
    <property type="protein sequence ID" value="AZH26079.1"/>
    <property type="molecule type" value="Genomic_DNA"/>
</dbReference>
<sequence length="479" mass="51907">MPDFENQFDHRVPFEAATDAMAIVDVSSDDWRIRTVNGAFTDAFDCPASAVHDEPLGAVLGFDPVERVGAHPRRERETRAELGVTGDEYLVRVRPFDQPIDSAHALVVVSDASTVGASATAGNELIHTLAEVAGADDASAVCVGVAALLLDDFGFDAVVIHVDEGVHLTNVDESITFDSAEPTLSIRHEVHDPRNDETWGTVVQAPVGDRGVVVAATCTSHALDSAAIERLESLCRYLDLVLDGIERTRSLRAEQQELTMFNRILRHSVLNGLNLIRARLELVETDGSETSREHYETANARIDDLLDRIEAIREIQVEDGTAEVGPYRLEVLLDERLTRASEKYPDASFSVVGSIPEATIEVGDLVHVCLRNVLRNAVQHADLGSPEVRVRVTIDETADVATVRIADNGSGFPDDIDRSIFDEGVSRFDGEGHGLGLFLTRKVVEDGYGGTVRAGESDCGGAEIVLEFPLADPPDSTPD</sequence>
<dbReference type="RefSeq" id="WP_121920551.1">
    <property type="nucleotide sequence ID" value="NZ_CP034145.1"/>
</dbReference>
<dbReference type="Pfam" id="PF02518">
    <property type="entry name" value="HATPase_c"/>
    <property type="match status" value="1"/>
</dbReference>
<reference evidence="9 10" key="1">
    <citation type="journal article" date="2015" name="Stand. Genomic Sci.">
        <title>Genomic Encyclopedia of Bacterial and Archaeal Type Strains, Phase III: the genomes of soil and plant-associated and newly described type strains.</title>
        <authorList>
            <person name="Whitman W.B."/>
            <person name="Woyke T."/>
            <person name="Klenk H.P."/>
            <person name="Zhou Y."/>
            <person name="Lilburn T.G."/>
            <person name="Beck B.J."/>
            <person name="De Vos P."/>
            <person name="Vandamme P."/>
            <person name="Eisen J.A."/>
            <person name="Garrity G."/>
            <person name="Hugenholtz P."/>
            <person name="Kyrpides N.C."/>
        </authorList>
    </citation>
    <scope>NUCLEOTIDE SEQUENCE [LARGE SCALE GENOMIC DNA]</scope>
    <source>
        <strain evidence="9 10">CGMCC 1.10124</strain>
    </source>
</reference>
<dbReference type="PANTHER" id="PTHR44936:SF10">
    <property type="entry name" value="SENSOR PROTEIN RSTB"/>
    <property type="match status" value="1"/>
</dbReference>
<dbReference type="InterPro" id="IPR005467">
    <property type="entry name" value="His_kinase_dom"/>
</dbReference>
<comment type="catalytic activity">
    <reaction evidence="1">
        <text>ATP + protein L-histidine = ADP + protein N-phospho-L-histidine.</text>
        <dbReference type="EC" id="2.7.13.3"/>
    </reaction>
</comment>
<dbReference type="Gene3D" id="3.30.565.10">
    <property type="entry name" value="Histidine kinase-like ATPase, C-terminal domain"/>
    <property type="match status" value="1"/>
</dbReference>
<evidence type="ECO:0000313" key="10">
    <source>
        <dbReference type="Proteomes" id="UP000277326"/>
    </source>
</evidence>
<dbReference type="KEGG" id="haer:DU502_12240"/>
<dbReference type="GO" id="GO:0004673">
    <property type="term" value="F:protein histidine kinase activity"/>
    <property type="evidence" value="ECO:0007669"/>
    <property type="project" value="UniProtKB-EC"/>
</dbReference>
<dbReference type="Proteomes" id="UP000282007">
    <property type="component" value="Chromosome"/>
</dbReference>
<accession>A0A3M0DA27</accession>
<name>A0A3M0DA27_9EURY</name>
<evidence type="ECO:0000313" key="9">
    <source>
        <dbReference type="EMBL" id="RMB18472.1"/>
    </source>
</evidence>
<evidence type="ECO:0000256" key="5">
    <source>
        <dbReference type="ARBA" id="ARBA00022777"/>
    </source>
</evidence>
<evidence type="ECO:0000256" key="4">
    <source>
        <dbReference type="ARBA" id="ARBA00022741"/>
    </source>
</evidence>
<gene>
    <name evidence="9" type="ORF">ATH50_1929</name>
    <name evidence="8" type="ORF">DU502_12240</name>
</gene>
<protein>
    <recommendedName>
        <fullName evidence="2">histidine kinase</fullName>
        <ecNumber evidence="2">2.7.13.3</ecNumber>
    </recommendedName>
</protein>
<proteinExistence type="predicted"/>
<reference evidence="9" key="3">
    <citation type="submission" date="2018-10" db="EMBL/GenBank/DDBJ databases">
        <authorList>
            <person name="Whitman W."/>
            <person name="Huntemann M."/>
            <person name="Clum A."/>
            <person name="Pillay M."/>
            <person name="Palaniappan K."/>
            <person name="Varghese N."/>
            <person name="Mikhailova N."/>
            <person name="Stamatis D."/>
            <person name="Reddy T."/>
            <person name="Daum C."/>
            <person name="Shapiro N."/>
            <person name="Ivanova N."/>
            <person name="Kyrpides N."/>
            <person name="Woyke T."/>
        </authorList>
    </citation>
    <scope>NUCLEOTIDE SEQUENCE</scope>
    <source>
        <strain evidence="9">CGMCC 1.10124</strain>
    </source>
</reference>
<evidence type="ECO:0000256" key="2">
    <source>
        <dbReference type="ARBA" id="ARBA00012438"/>
    </source>
</evidence>
<dbReference type="Proteomes" id="UP000277326">
    <property type="component" value="Unassembled WGS sequence"/>
</dbReference>
<evidence type="ECO:0000256" key="6">
    <source>
        <dbReference type="ARBA" id="ARBA00022840"/>
    </source>
</evidence>
<dbReference type="GO" id="GO:0005524">
    <property type="term" value="F:ATP binding"/>
    <property type="evidence" value="ECO:0007669"/>
    <property type="project" value="UniProtKB-KW"/>
</dbReference>
<keyword evidence="6" id="KW-0067">ATP-binding</keyword>
<evidence type="ECO:0000256" key="3">
    <source>
        <dbReference type="ARBA" id="ARBA00022679"/>
    </source>
</evidence>
<reference evidence="8 11" key="2">
    <citation type="submission" date="2018-07" db="EMBL/GenBank/DDBJ databases">
        <title>Genome sequences of Haloplanus aerogenes JCM 16430T.</title>
        <authorList>
            <person name="Kim Y.B."/>
            <person name="Roh S.W."/>
        </authorList>
    </citation>
    <scope>NUCLEOTIDE SEQUENCE [LARGE SCALE GENOMIC DNA]</scope>
    <source>
        <strain evidence="8 11">JCM 16430</strain>
    </source>
</reference>
<feature type="domain" description="Histidine kinase" evidence="7">
    <location>
        <begin position="264"/>
        <end position="472"/>
    </location>
</feature>
<dbReference type="OrthoDB" id="3369at2157"/>
<organism evidence="9 10">
    <name type="scientific">Haloplanus aerogenes</name>
    <dbReference type="NCBI Taxonomy" id="660522"/>
    <lineage>
        <taxon>Archaea</taxon>
        <taxon>Methanobacteriati</taxon>
        <taxon>Methanobacteriota</taxon>
        <taxon>Stenosarchaea group</taxon>
        <taxon>Halobacteria</taxon>
        <taxon>Halobacteriales</taxon>
        <taxon>Haloferacaceae</taxon>
        <taxon>Haloplanus</taxon>
    </lineage>
</organism>
<dbReference type="GeneID" id="38472068"/>
<dbReference type="AlphaFoldDB" id="A0A3M0DA27"/>
<dbReference type="InterPro" id="IPR050980">
    <property type="entry name" value="2C_sensor_his_kinase"/>
</dbReference>
<dbReference type="InterPro" id="IPR036890">
    <property type="entry name" value="HATPase_C_sf"/>
</dbReference>
<dbReference type="SMART" id="SM00387">
    <property type="entry name" value="HATPase_c"/>
    <property type="match status" value="1"/>
</dbReference>
<dbReference type="PROSITE" id="PS50109">
    <property type="entry name" value="HIS_KIN"/>
    <property type="match status" value="1"/>
</dbReference>
<keyword evidence="5 9" id="KW-0418">Kinase</keyword>
<keyword evidence="3" id="KW-0808">Transferase</keyword>
<evidence type="ECO:0000313" key="11">
    <source>
        <dbReference type="Proteomes" id="UP000282007"/>
    </source>
</evidence>
<evidence type="ECO:0000256" key="1">
    <source>
        <dbReference type="ARBA" id="ARBA00000085"/>
    </source>
</evidence>
<keyword evidence="4" id="KW-0547">Nucleotide-binding</keyword>
<dbReference type="InterPro" id="IPR003594">
    <property type="entry name" value="HATPase_dom"/>
</dbReference>
<dbReference type="PANTHER" id="PTHR44936">
    <property type="entry name" value="SENSOR PROTEIN CREC"/>
    <property type="match status" value="1"/>
</dbReference>
<evidence type="ECO:0000313" key="8">
    <source>
        <dbReference type="EMBL" id="AZH26079.1"/>
    </source>
</evidence>
<dbReference type="EC" id="2.7.13.3" evidence="2"/>
<evidence type="ECO:0000259" key="7">
    <source>
        <dbReference type="PROSITE" id="PS50109"/>
    </source>
</evidence>
<keyword evidence="11" id="KW-1185">Reference proteome</keyword>
<dbReference type="EMBL" id="REFS01000003">
    <property type="protein sequence ID" value="RMB18472.1"/>
    <property type="molecule type" value="Genomic_DNA"/>
</dbReference>
<dbReference type="SUPFAM" id="SSF55874">
    <property type="entry name" value="ATPase domain of HSP90 chaperone/DNA topoisomerase II/histidine kinase"/>
    <property type="match status" value="1"/>
</dbReference>